<dbReference type="EMBL" id="MU006704">
    <property type="protein sequence ID" value="KAF2631626.1"/>
    <property type="molecule type" value="Genomic_DNA"/>
</dbReference>
<comment type="caution">
    <text evidence="1">The sequence shown here is derived from an EMBL/GenBank/DDBJ whole genome shotgun (WGS) entry which is preliminary data.</text>
</comment>
<protein>
    <submittedName>
        <fullName evidence="1">Heterokaryon incompatibility</fullName>
    </submittedName>
</protein>
<keyword evidence="2" id="KW-1185">Reference proteome</keyword>
<dbReference type="Proteomes" id="UP000799754">
    <property type="component" value="Unassembled WGS sequence"/>
</dbReference>
<proteinExistence type="predicted"/>
<sequence length="147" mass="16899">MRLLKYDKNGELTIISFNNNAIPPYAILSHTWGADEDEVAFADLVKGDGKAKRSYKKIRFCGEQAQHDGLQYFWIDTCCIDKSDKAELSQAIRSMFRWYQNATRCYVYLSDVSTRKRKASSMLTVTVYGVKRSCLPRVLVQCSCLFQ</sequence>
<evidence type="ECO:0000313" key="1">
    <source>
        <dbReference type="EMBL" id="KAF2631626.1"/>
    </source>
</evidence>
<accession>A0ACB6SBE5</accession>
<name>A0ACB6SBE5_9PLEO</name>
<reference evidence="1" key="1">
    <citation type="journal article" date="2020" name="Stud. Mycol.">
        <title>101 Dothideomycetes genomes: a test case for predicting lifestyles and emergence of pathogens.</title>
        <authorList>
            <person name="Haridas S."/>
            <person name="Albert R."/>
            <person name="Binder M."/>
            <person name="Bloem J."/>
            <person name="Labutti K."/>
            <person name="Salamov A."/>
            <person name="Andreopoulos B."/>
            <person name="Baker S."/>
            <person name="Barry K."/>
            <person name="Bills G."/>
            <person name="Bluhm B."/>
            <person name="Cannon C."/>
            <person name="Castanera R."/>
            <person name="Culley D."/>
            <person name="Daum C."/>
            <person name="Ezra D."/>
            <person name="Gonzalez J."/>
            <person name="Henrissat B."/>
            <person name="Kuo A."/>
            <person name="Liang C."/>
            <person name="Lipzen A."/>
            <person name="Lutzoni F."/>
            <person name="Magnuson J."/>
            <person name="Mondo S."/>
            <person name="Nolan M."/>
            <person name="Ohm R."/>
            <person name="Pangilinan J."/>
            <person name="Park H.-J."/>
            <person name="Ramirez L."/>
            <person name="Alfaro M."/>
            <person name="Sun H."/>
            <person name="Tritt A."/>
            <person name="Yoshinaga Y."/>
            <person name="Zwiers L.-H."/>
            <person name="Turgeon B."/>
            <person name="Goodwin S."/>
            <person name="Spatafora J."/>
            <person name="Crous P."/>
            <person name="Grigoriev I."/>
        </authorList>
    </citation>
    <scope>NUCLEOTIDE SEQUENCE</scope>
    <source>
        <strain evidence="1">CBS 525.71</strain>
    </source>
</reference>
<organism evidence="1 2">
    <name type="scientific">Macroventuria anomochaeta</name>
    <dbReference type="NCBI Taxonomy" id="301207"/>
    <lineage>
        <taxon>Eukaryota</taxon>
        <taxon>Fungi</taxon>
        <taxon>Dikarya</taxon>
        <taxon>Ascomycota</taxon>
        <taxon>Pezizomycotina</taxon>
        <taxon>Dothideomycetes</taxon>
        <taxon>Pleosporomycetidae</taxon>
        <taxon>Pleosporales</taxon>
        <taxon>Pleosporineae</taxon>
        <taxon>Didymellaceae</taxon>
        <taxon>Macroventuria</taxon>
    </lineage>
</organism>
<evidence type="ECO:0000313" key="2">
    <source>
        <dbReference type="Proteomes" id="UP000799754"/>
    </source>
</evidence>
<gene>
    <name evidence="1" type="ORF">BU25DRAFT_192387</name>
</gene>